<feature type="compositionally biased region" description="Basic and acidic residues" evidence="1">
    <location>
        <begin position="481"/>
        <end position="507"/>
    </location>
</feature>
<accession>S3CI25</accession>
<feature type="compositionally biased region" description="Basic and acidic residues" evidence="1">
    <location>
        <begin position="423"/>
        <end position="437"/>
    </location>
</feature>
<dbReference type="OMA" id="DEWIEWR"/>
<dbReference type="AlphaFoldDB" id="S3CI25"/>
<feature type="compositionally biased region" description="Low complexity" evidence="1">
    <location>
        <begin position="335"/>
        <end position="349"/>
    </location>
</feature>
<feature type="compositionally biased region" description="Basic and acidic residues" evidence="1">
    <location>
        <begin position="249"/>
        <end position="273"/>
    </location>
</feature>
<dbReference type="VEuPathDB" id="FungiDB:F503_02837"/>
<feature type="compositionally biased region" description="Low complexity" evidence="1">
    <location>
        <begin position="403"/>
        <end position="421"/>
    </location>
</feature>
<reference evidence="2 3" key="1">
    <citation type="journal article" date="2013" name="BMC Genomics">
        <title>The genome and transcriptome of the pine saprophyte Ophiostoma piceae, and a comparison with the bark beetle-associated pine pathogen Grosmannia clavigera.</title>
        <authorList>
            <person name="Haridas S."/>
            <person name="Wang Y."/>
            <person name="Lim L."/>
            <person name="Massoumi Alamouti S."/>
            <person name="Jackman S."/>
            <person name="Docking R."/>
            <person name="Robertson G."/>
            <person name="Birol I."/>
            <person name="Bohlmann J."/>
            <person name="Breuil C."/>
        </authorList>
    </citation>
    <scope>NUCLEOTIDE SEQUENCE [LARGE SCALE GENOMIC DNA]</scope>
    <source>
        <strain evidence="2 3">UAMH 11346</strain>
    </source>
</reference>
<sequence length="513" mass="57191">MGDDNDPPKNPFIRWKQHVDAHIGMTLNGLLGIPTMVSKNMNLHSDVNEPRSTDAASSSANTAPASDGTAAYPSSPLGSASNSDGALDGVDPNQLLEWHKFIYYSPYSPLKLQQQQQLHLLASPVPRDVPFGADPYSFTYADAFEDLLRADSGRPLLDLADRSFRNLHSQLRSGSAIEPPYVFFHRMHSQGLLDAYFPRTTAAAAANALARNSSSANDANDANDIDSVVRAVTALAERDPDLWREQMAEEEADKHYDMGEEDEHYHEHEHDDRYDDDYHDQKDDEARRLGSYDAWAHHDAEQRRRNQAGFGGGGLFDELDRVFRVLGRIIDEDTNGNTNSNTDASSTSAAKRDNSQPNTEDELYDAVRSAYSSAEKSLSTLIKTFSGLSGGNGFDTQNNHYEQSQSSYTGSSSTINNSNSQWQDKKLETTQSTEEHTDVFGNRHVKTVVRRVDADGNEVARETHYTVRSPTPQELAIKEVDDLSDDHQHEDVEKLEAPKPSKPEEKPSGWFWK</sequence>
<feature type="region of interest" description="Disordered" evidence="1">
    <location>
        <begin position="332"/>
        <end position="362"/>
    </location>
</feature>
<protein>
    <submittedName>
        <fullName evidence="2">Uncharacterized protein</fullName>
    </submittedName>
</protein>
<dbReference type="EMBL" id="KE148154">
    <property type="protein sequence ID" value="EPE06008.1"/>
    <property type="molecule type" value="Genomic_DNA"/>
</dbReference>
<dbReference type="HOGENOM" id="CLU_531090_0_0_1"/>
<evidence type="ECO:0000256" key="1">
    <source>
        <dbReference type="SAM" id="MobiDB-lite"/>
    </source>
</evidence>
<feature type="region of interest" description="Disordered" evidence="1">
    <location>
        <begin position="396"/>
        <end position="437"/>
    </location>
</feature>
<feature type="region of interest" description="Disordered" evidence="1">
    <location>
        <begin position="481"/>
        <end position="513"/>
    </location>
</feature>
<keyword evidence="3" id="KW-1185">Reference proteome</keyword>
<dbReference type="eggNOG" id="ENOG502RJXY">
    <property type="taxonomic scope" value="Eukaryota"/>
</dbReference>
<proteinExistence type="predicted"/>
<gene>
    <name evidence="2" type="ORF">F503_02837</name>
</gene>
<name>S3CI25_OPHP1</name>
<feature type="region of interest" description="Disordered" evidence="1">
    <location>
        <begin position="43"/>
        <end position="86"/>
    </location>
</feature>
<evidence type="ECO:0000313" key="3">
    <source>
        <dbReference type="Proteomes" id="UP000016923"/>
    </source>
</evidence>
<dbReference type="Proteomes" id="UP000016923">
    <property type="component" value="Unassembled WGS sequence"/>
</dbReference>
<dbReference type="OrthoDB" id="4586300at2759"/>
<dbReference type="STRING" id="1262450.S3CI25"/>
<feature type="region of interest" description="Disordered" evidence="1">
    <location>
        <begin position="249"/>
        <end position="285"/>
    </location>
</feature>
<evidence type="ECO:0000313" key="2">
    <source>
        <dbReference type="EMBL" id="EPE06008.1"/>
    </source>
</evidence>
<organism evidence="2 3">
    <name type="scientific">Ophiostoma piceae (strain UAMH 11346)</name>
    <name type="common">Sap stain fungus</name>
    <dbReference type="NCBI Taxonomy" id="1262450"/>
    <lineage>
        <taxon>Eukaryota</taxon>
        <taxon>Fungi</taxon>
        <taxon>Dikarya</taxon>
        <taxon>Ascomycota</taxon>
        <taxon>Pezizomycotina</taxon>
        <taxon>Sordariomycetes</taxon>
        <taxon>Sordariomycetidae</taxon>
        <taxon>Ophiostomatales</taxon>
        <taxon>Ophiostomataceae</taxon>
        <taxon>Ophiostoma</taxon>
    </lineage>
</organism>
<feature type="compositionally biased region" description="Low complexity" evidence="1">
    <location>
        <begin position="53"/>
        <end position="67"/>
    </location>
</feature>